<evidence type="ECO:0000313" key="6">
    <source>
        <dbReference type="EMBL" id="KAL3532722.1"/>
    </source>
</evidence>
<accession>A0ABD3ANN1</accession>
<keyword evidence="3" id="KW-0862">Zinc</keyword>
<feature type="domain" description="FLZ-type" evidence="5">
    <location>
        <begin position="188"/>
        <end position="231"/>
    </location>
</feature>
<gene>
    <name evidence="6" type="ORF">ACH5RR_006243</name>
</gene>
<name>A0ABD3ANN1_9GENT</name>
<evidence type="ECO:0000256" key="2">
    <source>
        <dbReference type="ARBA" id="ARBA00022723"/>
    </source>
</evidence>
<keyword evidence="7" id="KW-1185">Reference proteome</keyword>
<keyword evidence="3" id="KW-0863">Zinc-finger</keyword>
<reference evidence="6 7" key="1">
    <citation type="submission" date="2024-11" db="EMBL/GenBank/DDBJ databases">
        <title>A near-complete genome assembly of Cinchona calisaya.</title>
        <authorList>
            <person name="Lian D.C."/>
            <person name="Zhao X.W."/>
            <person name="Wei L."/>
        </authorList>
    </citation>
    <scope>NUCLEOTIDE SEQUENCE [LARGE SCALE GENOMIC DNA]</scope>
    <source>
        <tissue evidence="6">Nenye</tissue>
    </source>
</reference>
<dbReference type="AlphaFoldDB" id="A0ABD3ANN1"/>
<evidence type="ECO:0000313" key="7">
    <source>
        <dbReference type="Proteomes" id="UP001630127"/>
    </source>
</evidence>
<dbReference type="EMBL" id="JBJUIK010000003">
    <property type="protein sequence ID" value="KAL3532722.1"/>
    <property type="molecule type" value="Genomic_DNA"/>
</dbReference>
<dbReference type="PANTHER" id="PTHR47208">
    <property type="entry name" value="OS02G0174800 PROTEIN"/>
    <property type="match status" value="1"/>
</dbReference>
<evidence type="ECO:0000256" key="1">
    <source>
        <dbReference type="ARBA" id="ARBA00009374"/>
    </source>
</evidence>
<organism evidence="6 7">
    <name type="scientific">Cinchona calisaya</name>
    <dbReference type="NCBI Taxonomy" id="153742"/>
    <lineage>
        <taxon>Eukaryota</taxon>
        <taxon>Viridiplantae</taxon>
        <taxon>Streptophyta</taxon>
        <taxon>Embryophyta</taxon>
        <taxon>Tracheophyta</taxon>
        <taxon>Spermatophyta</taxon>
        <taxon>Magnoliopsida</taxon>
        <taxon>eudicotyledons</taxon>
        <taxon>Gunneridae</taxon>
        <taxon>Pentapetalae</taxon>
        <taxon>asterids</taxon>
        <taxon>lamiids</taxon>
        <taxon>Gentianales</taxon>
        <taxon>Rubiaceae</taxon>
        <taxon>Cinchonoideae</taxon>
        <taxon>Cinchoneae</taxon>
        <taxon>Cinchona</taxon>
    </lineage>
</organism>
<feature type="zinc finger region" description="FLZ-type" evidence="4">
    <location>
        <begin position="188"/>
        <end position="231"/>
    </location>
</feature>
<dbReference type="GO" id="GO:0008270">
    <property type="term" value="F:zinc ion binding"/>
    <property type="evidence" value="ECO:0007669"/>
    <property type="project" value="UniProtKB-KW"/>
</dbReference>
<dbReference type="PANTHER" id="PTHR47208:SF5">
    <property type="entry name" value="FCS-LIKE ZINC FINGER 12-RELATED"/>
    <property type="match status" value="1"/>
</dbReference>
<comment type="similarity">
    <text evidence="1">Belongs to the FLZ family.</text>
</comment>
<dbReference type="Proteomes" id="UP001630127">
    <property type="component" value="Unassembled WGS sequence"/>
</dbReference>
<dbReference type="InterPro" id="IPR007650">
    <property type="entry name" value="Zf-FLZ_dom"/>
</dbReference>
<evidence type="ECO:0000256" key="3">
    <source>
        <dbReference type="ARBA" id="ARBA00022771"/>
    </source>
</evidence>
<dbReference type="Pfam" id="PF04570">
    <property type="entry name" value="zf-FLZ"/>
    <property type="match status" value="1"/>
</dbReference>
<dbReference type="PROSITE" id="PS51795">
    <property type="entry name" value="ZF_FLZ"/>
    <property type="match status" value="1"/>
</dbReference>
<evidence type="ECO:0000256" key="4">
    <source>
        <dbReference type="PROSITE-ProRule" id="PRU01131"/>
    </source>
</evidence>
<evidence type="ECO:0000259" key="5">
    <source>
        <dbReference type="PROSITE" id="PS51795"/>
    </source>
</evidence>
<proteinExistence type="inferred from homology"/>
<sequence>MLGKRPNPLVGKLTNSFIFGNRAGGLMDFATSPRSPLEFKIQSPRGLKNYDLGGVGLGIVAALEKSADDYYGNEVLATKTLYNRNSNRSNPIPVNSARKNSPTIIKGGCEELERDSLEDYTFVTCHGPGNKSFTRVYYDGGLQENGIMRPKERNITDFGRKNSTINRPSIFTLSPPRSGDFPAIPASDFLDSCNLCHKKLQGKDIFMYRGEKAFCSTECRYSQIMMDEHKEKCSSEASRSVEVSSSPYKNERGQIYSPGIFAI</sequence>
<protein>
    <recommendedName>
        <fullName evidence="5">FLZ-type domain-containing protein</fullName>
    </recommendedName>
</protein>
<comment type="caution">
    <text evidence="6">The sequence shown here is derived from an EMBL/GenBank/DDBJ whole genome shotgun (WGS) entry which is preliminary data.</text>
</comment>
<keyword evidence="2" id="KW-0479">Metal-binding</keyword>
<dbReference type="InterPro" id="IPR044604">
    <property type="entry name" value="FLZ12/13/14"/>
</dbReference>